<dbReference type="InterPro" id="IPR003594">
    <property type="entry name" value="HATPase_dom"/>
</dbReference>
<gene>
    <name evidence="15" type="ORF">SAMN04487860_11916</name>
</gene>
<reference evidence="15 16" key="1">
    <citation type="submission" date="2016-11" db="EMBL/GenBank/DDBJ databases">
        <authorList>
            <person name="Jaros S."/>
            <person name="Januszkiewicz K."/>
            <person name="Wedrychowicz H."/>
        </authorList>
    </citation>
    <scope>NUCLEOTIDE SEQUENCE [LARGE SCALE GENOMIC DNA]</scope>
    <source>
        <strain evidence="15 16">Y1</strain>
    </source>
</reference>
<dbReference type="Pfam" id="PF00512">
    <property type="entry name" value="HisKA"/>
    <property type="match status" value="1"/>
</dbReference>
<evidence type="ECO:0000256" key="2">
    <source>
        <dbReference type="ARBA" id="ARBA00004370"/>
    </source>
</evidence>
<name>A0A1M7M663_RUMFL</name>
<dbReference type="SMART" id="SM00448">
    <property type="entry name" value="REC"/>
    <property type="match status" value="1"/>
</dbReference>
<accession>A0A1M7M663</accession>
<dbReference type="InterPro" id="IPR005467">
    <property type="entry name" value="His_kinase_dom"/>
</dbReference>
<feature type="transmembrane region" description="Helical" evidence="12">
    <location>
        <begin position="505"/>
        <end position="524"/>
    </location>
</feature>
<keyword evidence="12" id="KW-0812">Transmembrane</keyword>
<dbReference type="EC" id="2.7.13.3" evidence="3"/>
<dbReference type="OrthoDB" id="9810305at2"/>
<evidence type="ECO:0000256" key="12">
    <source>
        <dbReference type="SAM" id="Phobius"/>
    </source>
</evidence>
<keyword evidence="12" id="KW-1133">Transmembrane helix</keyword>
<evidence type="ECO:0000256" key="3">
    <source>
        <dbReference type="ARBA" id="ARBA00012438"/>
    </source>
</evidence>
<dbReference type="Gene3D" id="1.10.287.130">
    <property type="match status" value="1"/>
</dbReference>
<dbReference type="Gene3D" id="3.30.565.10">
    <property type="entry name" value="Histidine kinase-like ATPase, C-terminal domain"/>
    <property type="match status" value="1"/>
</dbReference>
<dbReference type="AlphaFoldDB" id="A0A1M7M663"/>
<feature type="domain" description="Response regulatory" evidence="14">
    <location>
        <begin position="829"/>
        <end position="950"/>
    </location>
</feature>
<dbReference type="RefSeq" id="WP_072952272.1">
    <property type="nucleotide sequence ID" value="NZ_FRCT01000019.1"/>
</dbReference>
<evidence type="ECO:0000256" key="5">
    <source>
        <dbReference type="ARBA" id="ARBA00022553"/>
    </source>
</evidence>
<dbReference type="InterPro" id="IPR001789">
    <property type="entry name" value="Sig_transdc_resp-reg_receiver"/>
</dbReference>
<proteinExistence type="predicted"/>
<dbReference type="SUPFAM" id="SSF53850">
    <property type="entry name" value="Periplasmic binding protein-like II"/>
    <property type="match status" value="2"/>
</dbReference>
<dbReference type="PROSITE" id="PS50110">
    <property type="entry name" value="RESPONSE_REGULATORY"/>
    <property type="match status" value="1"/>
</dbReference>
<dbReference type="EMBL" id="FRCT01000019">
    <property type="protein sequence ID" value="SHM86209.1"/>
    <property type="molecule type" value="Genomic_DNA"/>
</dbReference>
<dbReference type="SUPFAM" id="SSF55874">
    <property type="entry name" value="ATPase domain of HSP90 chaperone/DNA topoisomerase II/histidine kinase"/>
    <property type="match status" value="1"/>
</dbReference>
<keyword evidence="5 10" id="KW-0597">Phosphoprotein</keyword>
<evidence type="ECO:0000256" key="9">
    <source>
        <dbReference type="ARBA" id="ARBA00024867"/>
    </source>
</evidence>
<dbReference type="GO" id="GO:0000155">
    <property type="term" value="F:phosphorelay sensor kinase activity"/>
    <property type="evidence" value="ECO:0007669"/>
    <property type="project" value="InterPro"/>
</dbReference>
<dbReference type="InterPro" id="IPR011006">
    <property type="entry name" value="CheY-like_superfamily"/>
</dbReference>
<dbReference type="InterPro" id="IPR036890">
    <property type="entry name" value="HATPase_C_sf"/>
</dbReference>
<keyword evidence="12" id="KW-0472">Membrane</keyword>
<comment type="subcellular location">
    <subcellularLocation>
        <location evidence="2">Membrane</location>
    </subcellularLocation>
</comment>
<dbReference type="PANTHER" id="PTHR45339:SF1">
    <property type="entry name" value="HYBRID SIGNAL TRANSDUCTION HISTIDINE KINASE J"/>
    <property type="match status" value="1"/>
</dbReference>
<dbReference type="InterPro" id="IPR004358">
    <property type="entry name" value="Sig_transdc_His_kin-like_C"/>
</dbReference>
<keyword evidence="8" id="KW-0902">Two-component regulatory system</keyword>
<dbReference type="PRINTS" id="PR00344">
    <property type="entry name" value="BCTRLSENSOR"/>
</dbReference>
<evidence type="ECO:0000313" key="16">
    <source>
        <dbReference type="Proteomes" id="UP000184394"/>
    </source>
</evidence>
<protein>
    <recommendedName>
        <fullName evidence="4">Stage 0 sporulation protein A homolog</fullName>
        <ecNumber evidence="3">2.7.13.3</ecNumber>
    </recommendedName>
</protein>
<dbReference type="PANTHER" id="PTHR45339">
    <property type="entry name" value="HYBRID SIGNAL TRANSDUCTION HISTIDINE KINASE J"/>
    <property type="match status" value="1"/>
</dbReference>
<feature type="coiled-coil region" evidence="11">
    <location>
        <begin position="527"/>
        <end position="568"/>
    </location>
</feature>
<dbReference type="SMART" id="SM00387">
    <property type="entry name" value="HATPase_c"/>
    <property type="match status" value="1"/>
</dbReference>
<evidence type="ECO:0000313" key="15">
    <source>
        <dbReference type="EMBL" id="SHM86209.1"/>
    </source>
</evidence>
<evidence type="ECO:0000256" key="11">
    <source>
        <dbReference type="SAM" id="Coils"/>
    </source>
</evidence>
<evidence type="ECO:0000256" key="10">
    <source>
        <dbReference type="PROSITE-ProRule" id="PRU00169"/>
    </source>
</evidence>
<dbReference type="SMART" id="SM00062">
    <property type="entry name" value="PBPb"/>
    <property type="match status" value="2"/>
</dbReference>
<dbReference type="InterPro" id="IPR003661">
    <property type="entry name" value="HisK_dim/P_dom"/>
</dbReference>
<dbReference type="SUPFAM" id="SSF52172">
    <property type="entry name" value="CheY-like"/>
    <property type="match status" value="1"/>
</dbReference>
<feature type="modified residue" description="4-aspartylphosphate" evidence="10">
    <location>
        <position position="881"/>
    </location>
</feature>
<keyword evidence="6" id="KW-0808">Transferase</keyword>
<dbReference type="CDD" id="cd00082">
    <property type="entry name" value="HisKA"/>
    <property type="match status" value="1"/>
</dbReference>
<dbReference type="FunFam" id="3.30.565.10:FF:000006">
    <property type="entry name" value="Sensor histidine kinase WalK"/>
    <property type="match status" value="1"/>
</dbReference>
<keyword evidence="11" id="KW-0175">Coiled coil</keyword>
<dbReference type="SMART" id="SM00388">
    <property type="entry name" value="HisKA"/>
    <property type="match status" value="1"/>
</dbReference>
<dbReference type="Gene3D" id="3.40.50.2300">
    <property type="match status" value="1"/>
</dbReference>
<sequence length="951" mass="105886">MQKNKAITAFIIILTIIMTFAVPIRVSAQEQPKTIRVGYYENEVFQEGAKDGIVKSGYAYEYYLKLSEYTGWEYEYVYGSFGDVYDMLLAGEVDVVAGLAYKEERKELIGYPDLPMGSETYNFVKHETDTDITADPQTFNGKKIGVLDSAMVDTLREYLDSHAIKAEVMAFSDYEELFSEFDSKNVDILAAEGDGAYGRDHAEVLFSFGDSNYYLCVSRYRSDILSELDTAQNMLAADEPDYLNYLNHKYFPVSVSSRAFSAAEKEWIDTHSEIRIGCLENCLPYSDTGKSGSVTGLIKDLIPEIFNDLGLNKINVTYTGYKNYDDMIAAVQTDMIDAAFPVGGGLYYSEENGIYQSSPVISTTTELVYNNGYDNDTVSSFAVNRNNTIQYYYIITNYPDAKIISCDSIEECLEAVLSGKAGATTLDGMRATDILKNSRFRNLSHRNISRNDDRCIGVKIGNEELLKLINRGIAVVGSEYAHNRAYRYTDELYNYGFTEALRDNAAVFIAIAGVITGLVMFLLVRDIKRSRKELAIIEKSRLELEQANKELDENKDALSDALSAAEHANRAKTVFLNNMSHDIRTPMNAIIGFTALADSHIDNKEKVRDYLGKISVSSQHLLSLINDVLDMSRIESGKVLINASEAHLTDVINDICTIVHANISSKQLNFNIDTNDIIHDDIFVDKLRLQQVLLNILSNAVKFTPTGGMISLKVIEKQLTDNKTAWFEFRIKDNGIGMSEEFRNMIFDAFTREQTSTVSGIQGTGLGMAITKKIVDMMGGTISVNSAEGRGSEFIVYLPCRIVDKVSEEDGTDKNKGDIVSIHDLKGKTVLIAEDNEMNQMIAKAILEEMGLTVDIAENGESAVRKITEADAGHYSIVLMDIQMPVIDGYEAAKRIRSLKDEGKADIPIVAVTANAFEEDKKLALSVGMNGHLAKPYDIGQIRKTLIELLI</sequence>
<feature type="domain" description="Histidine kinase" evidence="13">
    <location>
        <begin position="578"/>
        <end position="802"/>
    </location>
</feature>
<evidence type="ECO:0000256" key="7">
    <source>
        <dbReference type="ARBA" id="ARBA00022777"/>
    </source>
</evidence>
<comment type="function">
    <text evidence="9">May play the central regulatory role in sporulation. It may be an element of the effector pathway responsible for the activation of sporulation genes in response to nutritional stress. Spo0A may act in concert with spo0H (a sigma factor) to control the expression of some genes that are critical to the sporulation process.</text>
</comment>
<dbReference type="Pfam" id="PF00072">
    <property type="entry name" value="Response_reg"/>
    <property type="match status" value="1"/>
</dbReference>
<evidence type="ECO:0000256" key="8">
    <source>
        <dbReference type="ARBA" id="ARBA00023012"/>
    </source>
</evidence>
<comment type="catalytic activity">
    <reaction evidence="1">
        <text>ATP + protein L-histidine = ADP + protein N-phospho-L-histidine.</text>
        <dbReference type="EC" id="2.7.13.3"/>
    </reaction>
</comment>
<evidence type="ECO:0000259" key="14">
    <source>
        <dbReference type="PROSITE" id="PS50110"/>
    </source>
</evidence>
<dbReference type="SUPFAM" id="SSF47384">
    <property type="entry name" value="Homodimeric domain of signal transducing histidine kinase"/>
    <property type="match status" value="1"/>
</dbReference>
<organism evidence="15 16">
    <name type="scientific">Ruminococcus flavefaciens</name>
    <dbReference type="NCBI Taxonomy" id="1265"/>
    <lineage>
        <taxon>Bacteria</taxon>
        <taxon>Bacillati</taxon>
        <taxon>Bacillota</taxon>
        <taxon>Clostridia</taxon>
        <taxon>Eubacteriales</taxon>
        <taxon>Oscillospiraceae</taxon>
        <taxon>Ruminococcus</taxon>
    </lineage>
</organism>
<dbReference type="Pfam" id="PF02518">
    <property type="entry name" value="HATPase_c"/>
    <property type="match status" value="1"/>
</dbReference>
<dbReference type="CDD" id="cd17546">
    <property type="entry name" value="REC_hyHK_CKI1_RcsC-like"/>
    <property type="match status" value="1"/>
</dbReference>
<dbReference type="InterPro" id="IPR001638">
    <property type="entry name" value="Solute-binding_3/MltF_N"/>
</dbReference>
<dbReference type="Pfam" id="PF00497">
    <property type="entry name" value="SBP_bac_3"/>
    <property type="match status" value="1"/>
</dbReference>
<dbReference type="Proteomes" id="UP000184394">
    <property type="component" value="Unassembled WGS sequence"/>
</dbReference>
<evidence type="ECO:0000256" key="4">
    <source>
        <dbReference type="ARBA" id="ARBA00018672"/>
    </source>
</evidence>
<evidence type="ECO:0000256" key="1">
    <source>
        <dbReference type="ARBA" id="ARBA00000085"/>
    </source>
</evidence>
<evidence type="ECO:0000259" key="13">
    <source>
        <dbReference type="PROSITE" id="PS50109"/>
    </source>
</evidence>
<dbReference type="GO" id="GO:0016020">
    <property type="term" value="C:membrane"/>
    <property type="evidence" value="ECO:0007669"/>
    <property type="project" value="UniProtKB-SubCell"/>
</dbReference>
<dbReference type="Gene3D" id="3.40.190.10">
    <property type="entry name" value="Periplasmic binding protein-like II"/>
    <property type="match status" value="4"/>
</dbReference>
<dbReference type="CDD" id="cd16922">
    <property type="entry name" value="HATPase_EvgS-ArcB-TorS-like"/>
    <property type="match status" value="1"/>
</dbReference>
<dbReference type="PROSITE" id="PS50109">
    <property type="entry name" value="HIS_KIN"/>
    <property type="match status" value="1"/>
</dbReference>
<keyword evidence="7 15" id="KW-0418">Kinase</keyword>
<evidence type="ECO:0000256" key="6">
    <source>
        <dbReference type="ARBA" id="ARBA00022679"/>
    </source>
</evidence>
<dbReference type="InterPro" id="IPR036097">
    <property type="entry name" value="HisK_dim/P_sf"/>
</dbReference>